<evidence type="ECO:0000313" key="2">
    <source>
        <dbReference type="Proteomes" id="UP000335415"/>
    </source>
</evidence>
<dbReference type="RefSeq" id="WP_150436243.1">
    <property type="nucleotide sequence ID" value="NZ_VYKJ01000009.1"/>
</dbReference>
<sequence>MVENKKSWQYKIKSPHIKHAVKLSLSAGNSIREISDGWSDVNQVIYLSRKMSTELRKQIEQAEPLLKYWSVSKTPYDPAEEGFICNKYKVAMSFPKK</sequence>
<dbReference type="AlphaFoldDB" id="A0A5J5FYP2"/>
<gene>
    <name evidence="1" type="ORF">FJU30_17375</name>
</gene>
<protein>
    <submittedName>
        <fullName evidence="1">Uncharacterized protein</fullName>
    </submittedName>
</protein>
<dbReference type="OrthoDB" id="9157277at2"/>
<dbReference type="Proteomes" id="UP000335415">
    <property type="component" value="Unassembled WGS sequence"/>
</dbReference>
<comment type="caution">
    <text evidence="1">The sequence shown here is derived from an EMBL/GenBank/DDBJ whole genome shotgun (WGS) entry which is preliminary data.</text>
</comment>
<evidence type="ECO:0000313" key="1">
    <source>
        <dbReference type="EMBL" id="KAA8998184.1"/>
    </source>
</evidence>
<dbReference type="EMBL" id="VYKJ01000009">
    <property type="protein sequence ID" value="KAA8998184.1"/>
    <property type="molecule type" value="Genomic_DNA"/>
</dbReference>
<accession>A0A5J5FYP2</accession>
<proteinExistence type="predicted"/>
<reference evidence="1 2" key="1">
    <citation type="submission" date="2019-09" db="EMBL/GenBank/DDBJ databases">
        <authorList>
            <person name="Li Y."/>
        </authorList>
    </citation>
    <scope>NUCLEOTIDE SEQUENCE [LARGE SCALE GENOMIC DNA]</scope>
    <source>
        <strain evidence="1 2">L3-3HA</strain>
    </source>
</reference>
<keyword evidence="2" id="KW-1185">Reference proteome</keyword>
<name>A0A5J5FYP2_9GAMM</name>
<organism evidence="1 2">
    <name type="scientific">Affinibrenneria salicis</name>
    <dbReference type="NCBI Taxonomy" id="2590031"/>
    <lineage>
        <taxon>Bacteria</taxon>
        <taxon>Pseudomonadati</taxon>
        <taxon>Pseudomonadota</taxon>
        <taxon>Gammaproteobacteria</taxon>
        <taxon>Enterobacterales</taxon>
        <taxon>Pectobacteriaceae</taxon>
        <taxon>Affinibrenneria</taxon>
    </lineage>
</organism>